<name>A0ABD1ZG39_9MARC</name>
<organism evidence="1 2">
    <name type="scientific">Riccia fluitans</name>
    <dbReference type="NCBI Taxonomy" id="41844"/>
    <lineage>
        <taxon>Eukaryota</taxon>
        <taxon>Viridiplantae</taxon>
        <taxon>Streptophyta</taxon>
        <taxon>Embryophyta</taxon>
        <taxon>Marchantiophyta</taxon>
        <taxon>Marchantiopsida</taxon>
        <taxon>Marchantiidae</taxon>
        <taxon>Marchantiales</taxon>
        <taxon>Ricciaceae</taxon>
        <taxon>Riccia</taxon>
    </lineage>
</organism>
<dbReference type="EMBL" id="JBHFFA010000001">
    <property type="protein sequence ID" value="KAL2650400.1"/>
    <property type="molecule type" value="Genomic_DNA"/>
</dbReference>
<sequence>MSYFSLEASANVSGSSSARNEIQQRLQNHYGMLLSSSSLNDTMRLSWLFTLKQFPARRELGSAVSGDMPCFITRNSDMSVPSAILNKKFQLEVTMPLVTVDMCPGSHCHHHALAAQGMLGVVAEATTSTYLEYILNLLLDTRHGRLPLIDQAARELVPQITAYADKTCRLISFEGCSSSSLDRPRDGFSFV</sequence>
<keyword evidence="2" id="KW-1185">Reference proteome</keyword>
<dbReference type="Proteomes" id="UP001605036">
    <property type="component" value="Unassembled WGS sequence"/>
</dbReference>
<protein>
    <submittedName>
        <fullName evidence="1">Uncharacterized protein</fullName>
    </submittedName>
</protein>
<dbReference type="AlphaFoldDB" id="A0ABD1ZG39"/>
<proteinExistence type="predicted"/>
<evidence type="ECO:0000313" key="1">
    <source>
        <dbReference type="EMBL" id="KAL2650400.1"/>
    </source>
</evidence>
<gene>
    <name evidence="1" type="ORF">R1flu_018528</name>
</gene>
<comment type="caution">
    <text evidence="1">The sequence shown here is derived from an EMBL/GenBank/DDBJ whole genome shotgun (WGS) entry which is preliminary data.</text>
</comment>
<accession>A0ABD1ZG39</accession>
<evidence type="ECO:0000313" key="2">
    <source>
        <dbReference type="Proteomes" id="UP001605036"/>
    </source>
</evidence>
<reference evidence="1 2" key="1">
    <citation type="submission" date="2024-09" db="EMBL/GenBank/DDBJ databases">
        <title>Chromosome-scale assembly of Riccia fluitans.</title>
        <authorList>
            <person name="Paukszto L."/>
            <person name="Sawicki J."/>
            <person name="Karawczyk K."/>
            <person name="Piernik-Szablinska J."/>
            <person name="Szczecinska M."/>
            <person name="Mazdziarz M."/>
        </authorList>
    </citation>
    <scope>NUCLEOTIDE SEQUENCE [LARGE SCALE GENOMIC DNA]</scope>
    <source>
        <strain evidence="1">Rf_01</strain>
        <tissue evidence="1">Aerial parts of the thallus</tissue>
    </source>
</reference>